<evidence type="ECO:0000313" key="1">
    <source>
        <dbReference type="EMBL" id="KAH9288295.1"/>
    </source>
</evidence>
<proteinExistence type="predicted"/>
<gene>
    <name evidence="1" type="ORF">KI387_032412</name>
</gene>
<dbReference type="AlphaFoldDB" id="A0AA38F3R8"/>
<sequence length="175" mass="19553">EEEAQEEINEEVVVMMERLEEEILVDHSLNAKLSSSYSSYYSCANCCVQSDSAFSMSSSSSRLSSPMECELKCRCHSQDEGGHNGYVFDELGYLLEASDEELGIPTDNNNGVCTNGILGDSFLALSNNAVGINTEAGDLEMWEMVVDECYEQSYFYDDDYSFVDFMTETDTELTL</sequence>
<dbReference type="EMBL" id="JAHRHJ020003813">
    <property type="protein sequence ID" value="KAH9288295.1"/>
    <property type="molecule type" value="Genomic_DNA"/>
</dbReference>
<evidence type="ECO:0000313" key="2">
    <source>
        <dbReference type="Proteomes" id="UP000824469"/>
    </source>
</evidence>
<feature type="non-terminal residue" evidence="1">
    <location>
        <position position="1"/>
    </location>
</feature>
<keyword evidence="2" id="KW-1185">Reference proteome</keyword>
<protein>
    <submittedName>
        <fullName evidence="1">Uncharacterized protein</fullName>
    </submittedName>
</protein>
<accession>A0AA38F3R8</accession>
<dbReference type="Proteomes" id="UP000824469">
    <property type="component" value="Unassembled WGS sequence"/>
</dbReference>
<organism evidence="1 2">
    <name type="scientific">Taxus chinensis</name>
    <name type="common">Chinese yew</name>
    <name type="synonym">Taxus wallichiana var. chinensis</name>
    <dbReference type="NCBI Taxonomy" id="29808"/>
    <lineage>
        <taxon>Eukaryota</taxon>
        <taxon>Viridiplantae</taxon>
        <taxon>Streptophyta</taxon>
        <taxon>Embryophyta</taxon>
        <taxon>Tracheophyta</taxon>
        <taxon>Spermatophyta</taxon>
        <taxon>Pinopsida</taxon>
        <taxon>Pinidae</taxon>
        <taxon>Conifers II</taxon>
        <taxon>Cupressales</taxon>
        <taxon>Taxaceae</taxon>
        <taxon>Taxus</taxon>
    </lineage>
</organism>
<name>A0AA38F3R8_TAXCH</name>
<comment type="caution">
    <text evidence="1">The sequence shown here is derived from an EMBL/GenBank/DDBJ whole genome shotgun (WGS) entry which is preliminary data.</text>
</comment>
<reference evidence="1 2" key="1">
    <citation type="journal article" date="2021" name="Nat. Plants">
        <title>The Taxus genome provides insights into paclitaxel biosynthesis.</title>
        <authorList>
            <person name="Xiong X."/>
            <person name="Gou J."/>
            <person name="Liao Q."/>
            <person name="Li Y."/>
            <person name="Zhou Q."/>
            <person name="Bi G."/>
            <person name="Li C."/>
            <person name="Du R."/>
            <person name="Wang X."/>
            <person name="Sun T."/>
            <person name="Guo L."/>
            <person name="Liang H."/>
            <person name="Lu P."/>
            <person name="Wu Y."/>
            <person name="Zhang Z."/>
            <person name="Ro D.K."/>
            <person name="Shang Y."/>
            <person name="Huang S."/>
            <person name="Yan J."/>
        </authorList>
    </citation>
    <scope>NUCLEOTIDE SEQUENCE [LARGE SCALE GENOMIC DNA]</scope>
    <source>
        <strain evidence="1">Ta-2019</strain>
    </source>
</reference>